<feature type="transmembrane region" description="Helical" evidence="1">
    <location>
        <begin position="15"/>
        <end position="36"/>
    </location>
</feature>
<evidence type="ECO:0000256" key="1">
    <source>
        <dbReference type="SAM" id="Phobius"/>
    </source>
</evidence>
<keyword evidence="3" id="KW-1185">Reference proteome</keyword>
<gene>
    <name evidence="2" type="ORF">SHK19_10990</name>
</gene>
<dbReference type="RefSeq" id="WP_322455007.1">
    <property type="nucleotide sequence ID" value="NZ_CP141059.1"/>
</dbReference>
<keyword evidence="1" id="KW-1133">Transmembrane helix</keyword>
<dbReference type="EMBL" id="CP141059">
    <property type="protein sequence ID" value="WQQ24499.1"/>
    <property type="molecule type" value="Genomic_DNA"/>
</dbReference>
<dbReference type="Proteomes" id="UP001327225">
    <property type="component" value="Chromosome"/>
</dbReference>
<reference evidence="3" key="1">
    <citation type="submission" date="2023-12" db="EMBL/GenBank/DDBJ databases">
        <title>Novel species in genus Nocardioides.</title>
        <authorList>
            <person name="Zhou H."/>
        </authorList>
    </citation>
    <scope>NUCLEOTIDE SEQUENCE [LARGE SCALE GENOMIC DNA]</scope>
    <source>
        <strain evidence="3">HM61</strain>
    </source>
</reference>
<keyword evidence="1" id="KW-0472">Membrane</keyword>
<name>A0ABZ0ZLB7_9ACTN</name>
<accession>A0ABZ0ZLB7</accession>
<keyword evidence="1" id="KW-0812">Transmembrane</keyword>
<evidence type="ECO:0000313" key="2">
    <source>
        <dbReference type="EMBL" id="WQQ24499.1"/>
    </source>
</evidence>
<sequence>MGSSWQILADIEAPVVITVVSAVGLLVFCAWAVLFLDDNR</sequence>
<protein>
    <submittedName>
        <fullName evidence="2">Uncharacterized protein</fullName>
    </submittedName>
</protein>
<organism evidence="2 3">
    <name type="scientific">Nocardioides bizhenqiangii</name>
    <dbReference type="NCBI Taxonomy" id="3095076"/>
    <lineage>
        <taxon>Bacteria</taxon>
        <taxon>Bacillati</taxon>
        <taxon>Actinomycetota</taxon>
        <taxon>Actinomycetes</taxon>
        <taxon>Propionibacteriales</taxon>
        <taxon>Nocardioidaceae</taxon>
        <taxon>Nocardioides</taxon>
    </lineage>
</organism>
<proteinExistence type="predicted"/>
<evidence type="ECO:0000313" key="3">
    <source>
        <dbReference type="Proteomes" id="UP001327225"/>
    </source>
</evidence>